<dbReference type="CDD" id="cd09727">
    <property type="entry name" value="Cas6_I-E"/>
    <property type="match status" value="1"/>
</dbReference>
<dbReference type="HOGENOM" id="CLU_080982_0_0_7"/>
<dbReference type="Gene3D" id="3.30.70.1210">
    <property type="entry name" value="Crispr-associated protein, domain 2"/>
    <property type="match status" value="1"/>
</dbReference>
<dbReference type="SMART" id="SM01101">
    <property type="entry name" value="CRISPR_assoc"/>
    <property type="match status" value="1"/>
</dbReference>
<dbReference type="SUPFAM" id="SSF117987">
    <property type="entry name" value="CRISPR-associated protein"/>
    <property type="match status" value="2"/>
</dbReference>
<dbReference type="NCBIfam" id="TIGR01907">
    <property type="entry name" value="casE_Cse3"/>
    <property type="match status" value="1"/>
</dbReference>
<accession>B8IZA5</accession>
<dbReference type="AlphaFoldDB" id="B8IZA5"/>
<dbReference type="InterPro" id="IPR010179">
    <property type="entry name" value="CRISPR-assoc_prot_Cse3"/>
</dbReference>
<protein>
    <submittedName>
        <fullName evidence="1">CRISPR-associated protein, Cse3 family</fullName>
    </submittedName>
</protein>
<dbReference type="Gene3D" id="3.30.70.1200">
    <property type="entry name" value="Crispr-associated protein, domain 1"/>
    <property type="match status" value="1"/>
</dbReference>
<organism evidence="1">
    <name type="scientific">Desulfovibrio desulfuricans (strain ATCC 27774 / DSM 6949 / MB)</name>
    <dbReference type="NCBI Taxonomy" id="525146"/>
    <lineage>
        <taxon>Bacteria</taxon>
        <taxon>Pseudomonadati</taxon>
        <taxon>Thermodesulfobacteriota</taxon>
        <taxon>Desulfovibrionia</taxon>
        <taxon>Desulfovibrionales</taxon>
        <taxon>Desulfovibrionaceae</taxon>
        <taxon>Desulfovibrio</taxon>
    </lineage>
</organism>
<gene>
    <name evidence="1" type="ordered locus">Ddes_0925</name>
</gene>
<sequence length="207" mass="24014">MTWMTRFMVELPALHRNRLSDCYAWHKAIWQCFPNRPDASRDFLFRLDEVPAGTLVHVLSPHEPQRPDFCTEDHWQIKAVPPCFLKYNCYRFDVICNPGRKVEAFTSDGQRKKNSRREAIIKPDEQNAWLDRKAAANGFEVLPGMRSIDPSTRYSFRKDHRSGTHIGVRFSGVLRVTQRDEFCRAFHKGLGSARGFGFGMLLLSPVR</sequence>
<dbReference type="eggNOG" id="ENOG5032RWI">
    <property type="taxonomic scope" value="Bacteria"/>
</dbReference>
<dbReference type="Pfam" id="PF08798">
    <property type="entry name" value="CRISPR_assoc"/>
    <property type="match status" value="1"/>
</dbReference>
<evidence type="ECO:0000313" key="1">
    <source>
        <dbReference type="EMBL" id="ACL48832.1"/>
    </source>
</evidence>
<name>B8IZA5_DESDA</name>
<reference evidence="1" key="1">
    <citation type="submission" date="2009-01" db="EMBL/GenBank/DDBJ databases">
        <title>Complete sequence of Desulfovibrio desulfuricans subsp. desulfuricans str. ATCC 27774.</title>
        <authorList>
            <consortium name="US DOE Joint Genome Institute"/>
            <person name="Lucas S."/>
            <person name="Copeland A."/>
            <person name="Lapidus A."/>
            <person name="Glavina del Rio T."/>
            <person name="Tice H."/>
            <person name="Bruce D."/>
            <person name="Goodwin L."/>
            <person name="Pitluck S."/>
            <person name="Sims D."/>
            <person name="Lu M."/>
            <person name="Kiss H."/>
            <person name="Meineke L."/>
            <person name="Brettin T."/>
            <person name="Detter J.C."/>
            <person name="Han C."/>
            <person name="Larimer F."/>
            <person name="Land M."/>
            <person name="Hauser L."/>
            <person name="Kyrpides N."/>
            <person name="Ovchinnikova G."/>
            <person name="Hazen T.C."/>
        </authorList>
    </citation>
    <scope>NUCLEOTIDE SEQUENCE [LARGE SCALE GENOMIC DNA]</scope>
    <source>
        <strain evidence="1">ATCC 27774</strain>
    </source>
</reference>
<dbReference type="STRING" id="525146.Ddes_0925"/>
<dbReference type="KEGG" id="dds:Ddes_0925"/>
<dbReference type="EMBL" id="CP001358">
    <property type="protein sequence ID" value="ACL48832.1"/>
    <property type="molecule type" value="Genomic_DNA"/>
</dbReference>
<proteinExistence type="predicted"/>